<dbReference type="Gene3D" id="3.10.180.10">
    <property type="entry name" value="2,3-Dihydroxybiphenyl 1,2-Dioxygenase, domain 1"/>
    <property type="match status" value="1"/>
</dbReference>
<dbReference type="PROSITE" id="PS51819">
    <property type="entry name" value="VOC"/>
    <property type="match status" value="1"/>
</dbReference>
<gene>
    <name evidence="2" type="ORF">ACFPET_08585</name>
</gene>
<organism evidence="2 3">
    <name type="scientific">Salininema proteolyticum</name>
    <dbReference type="NCBI Taxonomy" id="1607685"/>
    <lineage>
        <taxon>Bacteria</taxon>
        <taxon>Bacillati</taxon>
        <taxon>Actinomycetota</taxon>
        <taxon>Actinomycetes</taxon>
        <taxon>Glycomycetales</taxon>
        <taxon>Glycomycetaceae</taxon>
        <taxon>Salininema</taxon>
    </lineage>
</organism>
<dbReference type="InterPro" id="IPR029068">
    <property type="entry name" value="Glyas_Bleomycin-R_OHBP_Dase"/>
</dbReference>
<dbReference type="EMBL" id="JBHSDK010000012">
    <property type="protein sequence ID" value="MFC4335252.1"/>
    <property type="molecule type" value="Genomic_DNA"/>
</dbReference>
<evidence type="ECO:0000259" key="1">
    <source>
        <dbReference type="PROSITE" id="PS51819"/>
    </source>
</evidence>
<proteinExistence type="predicted"/>
<accession>A0ABV8TXQ9</accession>
<dbReference type="Proteomes" id="UP001595823">
    <property type="component" value="Unassembled WGS sequence"/>
</dbReference>
<dbReference type="RefSeq" id="WP_380619781.1">
    <property type="nucleotide sequence ID" value="NZ_JBHSDK010000012.1"/>
</dbReference>
<sequence length="138" mass="15407">MSQMFINLPVSDLDRAKKFYQALGWTINPDFTDENAACVVVEDGQLYVMLLVKDFFAKFIDRPISDTSGSIGSLYALAMKDADSVNRIVDAAVAAGGREQEPNPEIAEMQKEGGMVQRVFIDPDGHQWEPIYMDFPQP</sequence>
<protein>
    <submittedName>
        <fullName evidence="2">VOC family protein</fullName>
    </submittedName>
</protein>
<evidence type="ECO:0000313" key="3">
    <source>
        <dbReference type="Proteomes" id="UP001595823"/>
    </source>
</evidence>
<evidence type="ECO:0000313" key="2">
    <source>
        <dbReference type="EMBL" id="MFC4335252.1"/>
    </source>
</evidence>
<comment type="caution">
    <text evidence="2">The sequence shown here is derived from an EMBL/GenBank/DDBJ whole genome shotgun (WGS) entry which is preliminary data.</text>
</comment>
<dbReference type="PANTHER" id="PTHR36503">
    <property type="entry name" value="BLR2520 PROTEIN"/>
    <property type="match status" value="1"/>
</dbReference>
<dbReference type="SUPFAM" id="SSF54593">
    <property type="entry name" value="Glyoxalase/Bleomycin resistance protein/Dihydroxybiphenyl dioxygenase"/>
    <property type="match status" value="1"/>
</dbReference>
<reference evidence="3" key="1">
    <citation type="journal article" date="2019" name="Int. J. Syst. Evol. Microbiol.">
        <title>The Global Catalogue of Microorganisms (GCM) 10K type strain sequencing project: providing services to taxonomists for standard genome sequencing and annotation.</title>
        <authorList>
            <consortium name="The Broad Institute Genomics Platform"/>
            <consortium name="The Broad Institute Genome Sequencing Center for Infectious Disease"/>
            <person name="Wu L."/>
            <person name="Ma J."/>
        </authorList>
    </citation>
    <scope>NUCLEOTIDE SEQUENCE [LARGE SCALE GENOMIC DNA]</scope>
    <source>
        <strain evidence="3">IBRC-M 10908</strain>
    </source>
</reference>
<feature type="domain" description="VOC" evidence="1">
    <location>
        <begin position="2"/>
        <end position="133"/>
    </location>
</feature>
<dbReference type="InterPro" id="IPR037523">
    <property type="entry name" value="VOC_core"/>
</dbReference>
<keyword evidence="3" id="KW-1185">Reference proteome</keyword>
<name>A0ABV8TXQ9_9ACTN</name>
<dbReference type="PANTHER" id="PTHR36503:SF2">
    <property type="entry name" value="BLR2408 PROTEIN"/>
    <property type="match status" value="1"/>
</dbReference>
<dbReference type="Pfam" id="PF22677">
    <property type="entry name" value="Ble-like_N"/>
    <property type="match status" value="1"/>
</dbReference>
<dbReference type="InterPro" id="IPR053863">
    <property type="entry name" value="Glyoxy/Ble-like_N"/>
</dbReference>